<evidence type="ECO:0008006" key="5">
    <source>
        <dbReference type="Google" id="ProtNLM"/>
    </source>
</evidence>
<reference evidence="4" key="1">
    <citation type="journal article" date="2019" name="Int. J. Syst. Evol. Microbiol.">
        <title>The Global Catalogue of Microorganisms (GCM) 10K type strain sequencing project: providing services to taxonomists for standard genome sequencing and annotation.</title>
        <authorList>
            <consortium name="The Broad Institute Genomics Platform"/>
            <consortium name="The Broad Institute Genome Sequencing Center for Infectious Disease"/>
            <person name="Wu L."/>
            <person name="Ma J."/>
        </authorList>
    </citation>
    <scope>NUCLEOTIDE SEQUENCE [LARGE SCALE GENOMIC DNA]</scope>
    <source>
        <strain evidence="4">CGMCC 1.12990</strain>
    </source>
</reference>
<protein>
    <recommendedName>
        <fullName evidence="5">DUF4178 domain-containing protein</fullName>
    </recommendedName>
</protein>
<feature type="transmembrane region" description="Helical" evidence="2">
    <location>
        <begin position="274"/>
        <end position="292"/>
    </location>
</feature>
<keyword evidence="4" id="KW-1185">Reference proteome</keyword>
<name>A0ABQ1WZV3_9BACT</name>
<evidence type="ECO:0000256" key="1">
    <source>
        <dbReference type="SAM" id="MobiDB-lite"/>
    </source>
</evidence>
<keyword evidence="2" id="KW-1133">Transmembrane helix</keyword>
<organism evidence="3 4">
    <name type="scientific">Hymenobacter glacieicola</name>
    <dbReference type="NCBI Taxonomy" id="1562124"/>
    <lineage>
        <taxon>Bacteria</taxon>
        <taxon>Pseudomonadati</taxon>
        <taxon>Bacteroidota</taxon>
        <taxon>Cytophagia</taxon>
        <taxon>Cytophagales</taxon>
        <taxon>Hymenobacteraceae</taxon>
        <taxon>Hymenobacter</taxon>
    </lineage>
</organism>
<evidence type="ECO:0000313" key="3">
    <source>
        <dbReference type="EMBL" id="GGG52730.1"/>
    </source>
</evidence>
<feature type="compositionally biased region" description="Low complexity" evidence="1">
    <location>
        <begin position="54"/>
        <end position="89"/>
    </location>
</feature>
<evidence type="ECO:0000256" key="2">
    <source>
        <dbReference type="SAM" id="Phobius"/>
    </source>
</evidence>
<sequence>MACSRFGATIPDHSALLAYMLFRSLSLFLLCAVAATSLAQQTPRELNTLPGAPAPTSAPTRTATPAPAAVAPATVADTTRRAPSALAAPPAVPDSARRRPVQAQLPPANTTRYAVGLKSGQVVRGYDVELKQPLLGRTFVLVDGQQRFELNDVRYYEDETGFYVRTTLPGRSKRESTLRRDRVGRISLYSITNQQYVNSPYGYSPYGMGRYGMGYPYGGYGGFGGYRTVRQEYFSKDNGPIEDLSIRNLQLATTDNPGAQQLLANARRYQTYTTLSYVGAGGLLLAGVLSSFSGNSSFSVSPLMYAAIPLAIVPLVIGGKQQNNIKQAILLYNRGQ</sequence>
<accession>A0ABQ1WZV3</accession>
<gene>
    <name evidence="3" type="ORF">GCM10011378_31230</name>
</gene>
<dbReference type="EMBL" id="BMGS01000008">
    <property type="protein sequence ID" value="GGG52730.1"/>
    <property type="molecule type" value="Genomic_DNA"/>
</dbReference>
<feature type="transmembrane region" description="Helical" evidence="2">
    <location>
        <begin position="298"/>
        <end position="317"/>
    </location>
</feature>
<comment type="caution">
    <text evidence="3">The sequence shown here is derived from an EMBL/GenBank/DDBJ whole genome shotgun (WGS) entry which is preliminary data.</text>
</comment>
<feature type="region of interest" description="Disordered" evidence="1">
    <location>
        <begin position="45"/>
        <end position="102"/>
    </location>
</feature>
<keyword evidence="2" id="KW-0812">Transmembrane</keyword>
<proteinExistence type="predicted"/>
<evidence type="ECO:0000313" key="4">
    <source>
        <dbReference type="Proteomes" id="UP000601361"/>
    </source>
</evidence>
<feature type="transmembrane region" description="Helical" evidence="2">
    <location>
        <begin position="16"/>
        <end position="39"/>
    </location>
</feature>
<dbReference type="Proteomes" id="UP000601361">
    <property type="component" value="Unassembled WGS sequence"/>
</dbReference>
<keyword evidence="2" id="KW-0472">Membrane</keyword>